<protein>
    <submittedName>
        <fullName evidence="1">Uncharacterized protein</fullName>
    </submittedName>
</protein>
<proteinExistence type="predicted"/>
<evidence type="ECO:0000313" key="1">
    <source>
        <dbReference type="EMBL" id="AZP22504.1"/>
    </source>
</evidence>
<reference evidence="1 2" key="1">
    <citation type="submission" date="2018-12" db="EMBL/GenBank/DDBJ databases">
        <authorList>
            <person name="Li K."/>
        </authorList>
    </citation>
    <scope>NUCLEOTIDE SEQUENCE [LARGE SCALE GENOMIC DNA]</scope>
    <source>
        <strain evidence="2">CR22</strain>
    </source>
</reference>
<dbReference type="RefSeq" id="WP_126276306.1">
    <property type="nucleotide sequence ID" value="NZ_CP034463.1"/>
</dbReference>
<dbReference type="AlphaFoldDB" id="A0A3Q9C5V7"/>
<dbReference type="EMBL" id="CP034463">
    <property type="protein sequence ID" value="AZP22504.1"/>
    <property type="molecule type" value="Genomic_DNA"/>
</dbReference>
<organism evidence="1 2">
    <name type="scientific">Streptomyces aquilus</name>
    <dbReference type="NCBI Taxonomy" id="2548456"/>
    <lineage>
        <taxon>Bacteria</taxon>
        <taxon>Bacillati</taxon>
        <taxon>Actinomycetota</taxon>
        <taxon>Actinomycetes</taxon>
        <taxon>Kitasatosporales</taxon>
        <taxon>Streptomycetaceae</taxon>
        <taxon>Streptomyces</taxon>
    </lineage>
</organism>
<dbReference type="KEGG" id="saqu:EJC51_44395"/>
<sequence>MSEALPVPRLVPSLRDWTRAVVEAQSPQEIAAFDTLIDPYVTPRGSLRRERSSDDSALGSGVDTALGLLTPIAVLVCAAARDALIGTVQDEVAGRIGRLLRRARHRGGAEEADTSVALTVETLAVIRDAALRAARSAGLDDTEARALTDAVTGALLNPER</sequence>
<keyword evidence="2" id="KW-1185">Reference proteome</keyword>
<accession>A0A3Q9C5V7</accession>
<evidence type="ECO:0000313" key="2">
    <source>
        <dbReference type="Proteomes" id="UP000280197"/>
    </source>
</evidence>
<gene>
    <name evidence="1" type="ORF">EJC51_44395</name>
</gene>
<name>A0A3Q9C5V7_9ACTN</name>
<dbReference type="Proteomes" id="UP000280197">
    <property type="component" value="Chromosome"/>
</dbReference>